<proteinExistence type="predicted"/>
<evidence type="ECO:0000313" key="2">
    <source>
        <dbReference type="EMBL" id="EJS41420.1"/>
    </source>
</evidence>
<organism evidence="2 3">
    <name type="scientific">Saccharomyces arboricola (strain H-6 / AS 2.3317 / CBS 10644)</name>
    <name type="common">Yeast</name>
    <dbReference type="NCBI Taxonomy" id="1160507"/>
    <lineage>
        <taxon>Eukaryota</taxon>
        <taxon>Fungi</taxon>
        <taxon>Dikarya</taxon>
        <taxon>Ascomycota</taxon>
        <taxon>Saccharomycotina</taxon>
        <taxon>Saccharomycetes</taxon>
        <taxon>Saccharomycetales</taxon>
        <taxon>Saccharomycetaceae</taxon>
        <taxon>Saccharomyces</taxon>
    </lineage>
</organism>
<sequence>MRKQILMVAAQSILYATVFGERTNLGLSTEELGGDSVLYFNEDPIVVAIDRKSIDQKALEQLASTRNVVLTDLPETLEFIDFNEYAKMKAKSDMLLEYINEYEFDDFEGSSEGGSDEEEEEQEDLIYDFNAQAINIDKFDANVYEVLKEKDIINTYEKDSKNSTTTESSATIGPFRTSHSYIASSTTYSNVSISDGEYDNGGAYLTPTTVAMAVLLTILLFIQTY</sequence>
<keyword evidence="1" id="KW-0472">Membrane</keyword>
<gene>
    <name evidence="2" type="ORF">SU7_3533</name>
</gene>
<keyword evidence="1" id="KW-0812">Transmembrane</keyword>
<keyword evidence="3" id="KW-1185">Reference proteome</keyword>
<feature type="transmembrane region" description="Helical" evidence="1">
    <location>
        <begin position="202"/>
        <end position="222"/>
    </location>
</feature>
<accession>J8PH12</accession>
<evidence type="ECO:0000313" key="3">
    <source>
        <dbReference type="Proteomes" id="UP000006968"/>
    </source>
</evidence>
<dbReference type="Proteomes" id="UP000006968">
    <property type="component" value="Chromosome XVI"/>
</dbReference>
<reference evidence="2 3" key="1">
    <citation type="journal article" date="2013" name="BMC Genomics">
        <title>High quality de novo sequencing and assembly of the Saccharomyces arboricolus genome.</title>
        <authorList>
            <person name="Liti G."/>
            <person name="Nguyen Ba A.N."/>
            <person name="Blythe M."/>
            <person name="Mueller C.A."/>
            <person name="Bergstroem A."/>
            <person name="Cubillos F.A."/>
            <person name="Dafhnis-Calas F."/>
            <person name="Khoshraftar S."/>
            <person name="Malla S."/>
            <person name="Mehta N."/>
            <person name="Siow C.C."/>
            <person name="Warringer J."/>
            <person name="Moses A.M."/>
            <person name="Louis E.J."/>
            <person name="Nieduszynski C.A."/>
        </authorList>
    </citation>
    <scope>NUCLEOTIDE SEQUENCE [LARGE SCALE GENOMIC DNA]</scope>
    <source>
        <strain evidence="3">H-6 / AS 2.3317 / CBS 10644</strain>
    </source>
</reference>
<dbReference type="OrthoDB" id="4058759at2759"/>
<name>J8PH12_SACAR</name>
<comment type="caution">
    <text evidence="2">The sequence shown here is derived from an EMBL/GenBank/DDBJ whole genome shotgun (WGS) entry which is preliminary data.</text>
</comment>
<protein>
    <submittedName>
        <fullName evidence="2">Spo19p</fullName>
    </submittedName>
</protein>
<dbReference type="HOGENOM" id="CLU_1240746_0_0_1"/>
<evidence type="ECO:0000256" key="1">
    <source>
        <dbReference type="SAM" id="Phobius"/>
    </source>
</evidence>
<dbReference type="AlphaFoldDB" id="J8PH12"/>
<keyword evidence="1" id="KW-1133">Transmembrane helix</keyword>
<dbReference type="EMBL" id="ALIE01000193">
    <property type="protein sequence ID" value="EJS41420.1"/>
    <property type="molecule type" value="Genomic_DNA"/>
</dbReference>